<evidence type="ECO:0000313" key="3">
    <source>
        <dbReference type="Proteomes" id="UP001229251"/>
    </source>
</evidence>
<gene>
    <name evidence="2" type="ORF">QP433_00115</name>
</gene>
<sequence>MTISNEFIELTSYKNDTGLDYFKNRIKKIAVLMEYFIPKNYSAFQKFFIICDFVYCIFRYGSGINDYFQYNFYRRKANDRKTFIVGKKWIHIIKKCNGAIENKTFDDKSLFNQKYSEFLGRDWLDVAKSSYDDYLNFVSTHNNILYKAKIGSGGKGIGTLESNDYETSETFNVLKSNQCILEEKIIQHPELAEFNPFSVNTLRVVTIRNKDTVNVMSAVLRTGNGKGITDNFHFGGLAANIDVDSGVVYSVAIDKMNRKFLFHPYSKKQIIGFKIPMWNKILDVVKEAALINSEVRYVGWDIALSQDSKICIIEGNCASDPDIVQMPDQIGKWPQYKRVLDKLD</sequence>
<evidence type="ECO:0000259" key="1">
    <source>
        <dbReference type="Pfam" id="PF14397"/>
    </source>
</evidence>
<feature type="domain" description="Alpha-L-glutamate ligase-related protein ATP-grasp" evidence="1">
    <location>
        <begin position="129"/>
        <end position="335"/>
    </location>
</feature>
<proteinExistence type="predicted"/>
<organism evidence="2 3">
    <name type="scientific">Facklamia hominis</name>
    <dbReference type="NCBI Taxonomy" id="178214"/>
    <lineage>
        <taxon>Bacteria</taxon>
        <taxon>Bacillati</taxon>
        <taxon>Bacillota</taxon>
        <taxon>Bacilli</taxon>
        <taxon>Lactobacillales</taxon>
        <taxon>Aerococcaceae</taxon>
        <taxon>Facklamia</taxon>
    </lineage>
</organism>
<dbReference type="EMBL" id="JASOOE010000001">
    <property type="protein sequence ID" value="MDK7186381.1"/>
    <property type="molecule type" value="Genomic_DNA"/>
</dbReference>
<dbReference type="InterPro" id="IPR039523">
    <property type="entry name" value="RimK-rel_E_lig_ATP-grasp"/>
</dbReference>
<protein>
    <submittedName>
        <fullName evidence="2">Sugar-transfer associated ATP-grasp domain-containing protein</fullName>
    </submittedName>
</protein>
<comment type="caution">
    <text evidence="2">The sequence shown here is derived from an EMBL/GenBank/DDBJ whole genome shotgun (WGS) entry which is preliminary data.</text>
</comment>
<dbReference type="Pfam" id="PF14397">
    <property type="entry name" value="ATPgrasp_ST"/>
    <property type="match status" value="1"/>
</dbReference>
<accession>A0AAJ1V2H9</accession>
<reference evidence="2" key="1">
    <citation type="submission" date="2023-05" db="EMBL/GenBank/DDBJ databases">
        <title>Cataloging the Phylogenetic Diversity of Human Bladder Bacteria.</title>
        <authorList>
            <person name="Du J."/>
        </authorList>
    </citation>
    <scope>NUCLEOTIDE SEQUENCE</scope>
    <source>
        <strain evidence="2">UMB1231</strain>
    </source>
</reference>
<dbReference type="Proteomes" id="UP001229251">
    <property type="component" value="Unassembled WGS sequence"/>
</dbReference>
<name>A0AAJ1V2H9_9LACT</name>
<evidence type="ECO:0000313" key="2">
    <source>
        <dbReference type="EMBL" id="MDK7186381.1"/>
    </source>
</evidence>
<dbReference type="AlphaFoldDB" id="A0AAJ1V2H9"/>
<dbReference type="SUPFAM" id="SSF56059">
    <property type="entry name" value="Glutathione synthetase ATP-binding domain-like"/>
    <property type="match status" value="1"/>
</dbReference>
<dbReference type="RefSeq" id="WP_285065092.1">
    <property type="nucleotide sequence ID" value="NZ_JASOOE010000001.1"/>
</dbReference>